<comment type="caution">
    <text evidence="1">The sequence shown here is derived from an EMBL/GenBank/DDBJ whole genome shotgun (WGS) entry which is preliminary data.</text>
</comment>
<sequence length="78" mass="8852">MTIQIAKTRPMTDTARCIRDSMVNAGIRSTWPLRELAEYAGMEMDNTEFIVTQMELAGYIKKTHWGHYMLTAAGIEAL</sequence>
<evidence type="ECO:0000313" key="2">
    <source>
        <dbReference type="Proteomes" id="UP000237025"/>
    </source>
</evidence>
<protein>
    <submittedName>
        <fullName evidence="1">Uncharacterized protein</fullName>
    </submittedName>
</protein>
<proteinExistence type="predicted"/>
<gene>
    <name evidence="1" type="ORF">C3712_07405</name>
</gene>
<dbReference type="EMBL" id="PQVW01000004">
    <property type="protein sequence ID" value="POZ24033.1"/>
    <property type="molecule type" value="Genomic_DNA"/>
</dbReference>
<dbReference type="RefSeq" id="WP_103947616.1">
    <property type="nucleotide sequence ID" value="NZ_PQVR01000012.1"/>
</dbReference>
<reference evidence="1 2" key="1">
    <citation type="submission" date="2018-02" db="EMBL/GenBank/DDBJ databases">
        <title>Lelliotia aquatilis sp. nov., isolated from drinking water.</title>
        <authorList>
            <person name="Kaempfer P."/>
            <person name="Glaeser S."/>
            <person name="Exner M."/>
            <person name="Doijad S."/>
            <person name="Chakraborty T."/>
        </authorList>
    </citation>
    <scope>NUCLEOTIDE SEQUENCE [LARGE SCALE GENOMIC DNA]</scope>
    <source>
        <strain evidence="1 2">6331-17</strain>
    </source>
</reference>
<evidence type="ECO:0000313" key="1">
    <source>
        <dbReference type="EMBL" id="POZ24033.1"/>
    </source>
</evidence>
<name>A0ABX5A2Z5_9ENTR</name>
<accession>A0ABX5A2Z5</accession>
<keyword evidence="2" id="KW-1185">Reference proteome</keyword>
<dbReference type="Proteomes" id="UP000237025">
    <property type="component" value="Unassembled WGS sequence"/>
</dbReference>
<organism evidence="1 2">
    <name type="scientific">Lelliottia aquatilis</name>
    <dbReference type="NCBI Taxonomy" id="2080838"/>
    <lineage>
        <taxon>Bacteria</taxon>
        <taxon>Pseudomonadati</taxon>
        <taxon>Pseudomonadota</taxon>
        <taxon>Gammaproteobacteria</taxon>
        <taxon>Enterobacterales</taxon>
        <taxon>Enterobacteriaceae</taxon>
        <taxon>Lelliottia</taxon>
    </lineage>
</organism>